<dbReference type="PANTHER" id="PTHR46481:SF10">
    <property type="entry name" value="ZINC FINGER BED DOMAIN-CONTAINING PROTEIN 39"/>
    <property type="match status" value="1"/>
</dbReference>
<dbReference type="EMBL" id="CAJVQB010062890">
    <property type="protein sequence ID" value="CAG8840446.1"/>
    <property type="molecule type" value="Genomic_DNA"/>
</dbReference>
<organism evidence="6 7">
    <name type="scientific">Gigaspora margarita</name>
    <dbReference type="NCBI Taxonomy" id="4874"/>
    <lineage>
        <taxon>Eukaryota</taxon>
        <taxon>Fungi</taxon>
        <taxon>Fungi incertae sedis</taxon>
        <taxon>Mucoromycota</taxon>
        <taxon>Glomeromycotina</taxon>
        <taxon>Glomeromycetes</taxon>
        <taxon>Diversisporales</taxon>
        <taxon>Gigasporaceae</taxon>
        <taxon>Gigaspora</taxon>
    </lineage>
</organism>
<keyword evidence="7" id="KW-1185">Reference proteome</keyword>
<accession>A0ABN7WTK2</accession>
<sequence>EWIIFENLPFTIIEGHFKSIIERALKIKVVFADTIQHDILQKYSQIHNNFYQELQASSKLAFILDIWTSISVKAYIGITIHFIDKS</sequence>
<evidence type="ECO:0000313" key="6">
    <source>
        <dbReference type="EMBL" id="CAG8840446.1"/>
    </source>
</evidence>
<dbReference type="InterPro" id="IPR052035">
    <property type="entry name" value="ZnF_BED_domain_contain"/>
</dbReference>
<comment type="subcellular location">
    <subcellularLocation>
        <location evidence="1">Nucleus</location>
    </subcellularLocation>
</comment>
<proteinExistence type="predicted"/>
<evidence type="ECO:0000256" key="2">
    <source>
        <dbReference type="ARBA" id="ARBA00022723"/>
    </source>
</evidence>
<comment type="caution">
    <text evidence="6">The sequence shown here is derived from an EMBL/GenBank/DDBJ whole genome shotgun (WGS) entry which is preliminary data.</text>
</comment>
<keyword evidence="5" id="KW-0539">Nucleus</keyword>
<keyword evidence="2" id="KW-0479">Metal-binding</keyword>
<protein>
    <submittedName>
        <fullName evidence="6">31949_t:CDS:1</fullName>
    </submittedName>
</protein>
<dbReference type="Proteomes" id="UP000789901">
    <property type="component" value="Unassembled WGS sequence"/>
</dbReference>
<keyword evidence="4" id="KW-0862">Zinc</keyword>
<evidence type="ECO:0000256" key="1">
    <source>
        <dbReference type="ARBA" id="ARBA00004123"/>
    </source>
</evidence>
<evidence type="ECO:0000313" key="7">
    <source>
        <dbReference type="Proteomes" id="UP000789901"/>
    </source>
</evidence>
<evidence type="ECO:0000256" key="3">
    <source>
        <dbReference type="ARBA" id="ARBA00022771"/>
    </source>
</evidence>
<evidence type="ECO:0000256" key="4">
    <source>
        <dbReference type="ARBA" id="ARBA00022833"/>
    </source>
</evidence>
<dbReference type="PANTHER" id="PTHR46481">
    <property type="entry name" value="ZINC FINGER BED DOMAIN-CONTAINING PROTEIN 4"/>
    <property type="match status" value="1"/>
</dbReference>
<feature type="non-terminal residue" evidence="6">
    <location>
        <position position="1"/>
    </location>
</feature>
<reference evidence="6 7" key="1">
    <citation type="submission" date="2021-06" db="EMBL/GenBank/DDBJ databases">
        <authorList>
            <person name="Kallberg Y."/>
            <person name="Tangrot J."/>
            <person name="Rosling A."/>
        </authorList>
    </citation>
    <scope>NUCLEOTIDE SEQUENCE [LARGE SCALE GENOMIC DNA]</scope>
    <source>
        <strain evidence="6 7">120-4 pot B 10/14</strain>
    </source>
</reference>
<keyword evidence="3" id="KW-0863">Zinc-finger</keyword>
<gene>
    <name evidence="6" type="ORF">GMARGA_LOCUS34918</name>
</gene>
<evidence type="ECO:0000256" key="5">
    <source>
        <dbReference type="ARBA" id="ARBA00023242"/>
    </source>
</evidence>
<name>A0ABN7WTK2_GIGMA</name>